<gene>
    <name evidence="2" type="ORF">ACFQ4B_06050</name>
</gene>
<accession>A0ABW3UFD5</accession>
<name>A0ABW3UFD5_9BACL</name>
<organism evidence="2 3">
    <name type="scientific">Paenibacillus vulneris</name>
    <dbReference type="NCBI Taxonomy" id="1133364"/>
    <lineage>
        <taxon>Bacteria</taxon>
        <taxon>Bacillati</taxon>
        <taxon>Bacillota</taxon>
        <taxon>Bacilli</taxon>
        <taxon>Bacillales</taxon>
        <taxon>Paenibacillaceae</taxon>
        <taxon>Paenibacillus</taxon>
    </lineage>
</organism>
<dbReference type="EMBL" id="JBHTLU010000012">
    <property type="protein sequence ID" value="MFD1219672.1"/>
    <property type="molecule type" value="Genomic_DNA"/>
</dbReference>
<comment type="caution">
    <text evidence="2">The sequence shown here is derived from an EMBL/GenBank/DDBJ whole genome shotgun (WGS) entry which is preliminary data.</text>
</comment>
<sequence length="107" mass="12628">MCSASKLVKNMLEELKSKKEELLHDVTLYDRQVSKLYHEFESADLTLESGIQLAKKMQGVLRERRGVKYDLMQYKTLITTLDTALRRLAANEKEYFKDNENYKQYIS</sequence>
<proteinExistence type="predicted"/>
<evidence type="ECO:0000256" key="1">
    <source>
        <dbReference type="SAM" id="Coils"/>
    </source>
</evidence>
<evidence type="ECO:0000313" key="3">
    <source>
        <dbReference type="Proteomes" id="UP001597180"/>
    </source>
</evidence>
<feature type="coiled-coil region" evidence="1">
    <location>
        <begin position="5"/>
        <end position="32"/>
    </location>
</feature>
<evidence type="ECO:0000313" key="2">
    <source>
        <dbReference type="EMBL" id="MFD1219672.1"/>
    </source>
</evidence>
<dbReference type="RefSeq" id="WP_345594813.1">
    <property type="nucleotide sequence ID" value="NZ_BAABJG010000055.1"/>
</dbReference>
<keyword evidence="3" id="KW-1185">Reference proteome</keyword>
<keyword evidence="1" id="KW-0175">Coiled coil</keyword>
<reference evidence="3" key="1">
    <citation type="journal article" date="2019" name="Int. J. Syst. Evol. Microbiol.">
        <title>The Global Catalogue of Microorganisms (GCM) 10K type strain sequencing project: providing services to taxonomists for standard genome sequencing and annotation.</title>
        <authorList>
            <consortium name="The Broad Institute Genomics Platform"/>
            <consortium name="The Broad Institute Genome Sequencing Center for Infectious Disease"/>
            <person name="Wu L."/>
            <person name="Ma J."/>
        </authorList>
    </citation>
    <scope>NUCLEOTIDE SEQUENCE [LARGE SCALE GENOMIC DNA]</scope>
    <source>
        <strain evidence="3">CCUG 53270</strain>
    </source>
</reference>
<dbReference type="Proteomes" id="UP001597180">
    <property type="component" value="Unassembled WGS sequence"/>
</dbReference>
<protein>
    <submittedName>
        <fullName evidence="2">Uncharacterized protein</fullName>
    </submittedName>
</protein>